<comment type="pathway">
    <text evidence="1 9">Porphyrin-containing compound metabolism; protoporphyrin-IX biosynthesis; coproporphyrinogen-III from 5-aminolevulinate: step 3/4.</text>
</comment>
<keyword evidence="12" id="KW-1185">Reference proteome</keyword>
<comment type="catalytic activity">
    <reaction evidence="8 9">
        <text>hydroxymethylbilane = uroporphyrinogen III + H2O</text>
        <dbReference type="Rhea" id="RHEA:18965"/>
        <dbReference type="ChEBI" id="CHEBI:15377"/>
        <dbReference type="ChEBI" id="CHEBI:57308"/>
        <dbReference type="ChEBI" id="CHEBI:57845"/>
        <dbReference type="EC" id="4.2.1.75"/>
    </reaction>
</comment>
<evidence type="ECO:0000256" key="1">
    <source>
        <dbReference type="ARBA" id="ARBA00004772"/>
    </source>
</evidence>
<dbReference type="EC" id="4.2.1.75" evidence="3 9"/>
<evidence type="ECO:0000256" key="7">
    <source>
        <dbReference type="ARBA" id="ARBA00040167"/>
    </source>
</evidence>
<gene>
    <name evidence="11" type="ORF">ACFPRA_03270</name>
</gene>
<reference evidence="12" key="1">
    <citation type="journal article" date="2019" name="Int. J. Syst. Evol. Microbiol.">
        <title>The Global Catalogue of Microorganisms (GCM) 10K type strain sequencing project: providing services to taxonomists for standard genome sequencing and annotation.</title>
        <authorList>
            <consortium name="The Broad Institute Genomics Platform"/>
            <consortium name="The Broad Institute Genome Sequencing Center for Infectious Disease"/>
            <person name="Wu L."/>
            <person name="Ma J."/>
        </authorList>
    </citation>
    <scope>NUCLEOTIDE SEQUENCE [LARGE SCALE GENOMIC DNA]</scope>
    <source>
        <strain evidence="12">CGMCC 4.1434</strain>
    </source>
</reference>
<dbReference type="InterPro" id="IPR003754">
    <property type="entry name" value="4pyrrol_synth_uPrphyn_synth"/>
</dbReference>
<evidence type="ECO:0000313" key="11">
    <source>
        <dbReference type="EMBL" id="MFC5587928.1"/>
    </source>
</evidence>
<comment type="caution">
    <text evidence="11">The sequence shown here is derived from an EMBL/GenBank/DDBJ whole genome shotgun (WGS) entry which is preliminary data.</text>
</comment>
<evidence type="ECO:0000256" key="6">
    <source>
        <dbReference type="ARBA" id="ARBA00037589"/>
    </source>
</evidence>
<sequence>MRDGQPLQGENVIFTGTPKSEEVFDLVKQYGGTPISLPLIQVKECIDPTDELRLKTCPTYDWLIFTSQSAVAAIAAKLDRHHIPAKSIQTRIAAVGTKTAEALEKLGLTVDFIPTIFSADTFVQEFNPSGTSIRRILFLRGSIAGPTIKEGLPFEVDEWTVYSTERATDSIGVLIEQLRRKQQKAVLFASPSAVKVFAEEVAPIVGWDGYTIGVIGHVTEKALIDVGGVAHVRPDTYTLLNLIEALTKRKDG</sequence>
<dbReference type="Pfam" id="PF02602">
    <property type="entry name" value="HEM4"/>
    <property type="match status" value="1"/>
</dbReference>
<dbReference type="EMBL" id="JBHSNO010000002">
    <property type="protein sequence ID" value="MFC5587928.1"/>
    <property type="molecule type" value="Genomic_DNA"/>
</dbReference>
<dbReference type="CDD" id="cd06578">
    <property type="entry name" value="HemD"/>
    <property type="match status" value="1"/>
</dbReference>
<evidence type="ECO:0000256" key="3">
    <source>
        <dbReference type="ARBA" id="ARBA00013109"/>
    </source>
</evidence>
<evidence type="ECO:0000313" key="12">
    <source>
        <dbReference type="Proteomes" id="UP001596109"/>
    </source>
</evidence>
<evidence type="ECO:0000256" key="5">
    <source>
        <dbReference type="ARBA" id="ARBA00023244"/>
    </source>
</evidence>
<organism evidence="11 12">
    <name type="scientific">Sporosarcina soli</name>
    <dbReference type="NCBI Taxonomy" id="334736"/>
    <lineage>
        <taxon>Bacteria</taxon>
        <taxon>Bacillati</taxon>
        <taxon>Bacillota</taxon>
        <taxon>Bacilli</taxon>
        <taxon>Bacillales</taxon>
        <taxon>Caryophanaceae</taxon>
        <taxon>Sporosarcina</taxon>
    </lineage>
</organism>
<dbReference type="Proteomes" id="UP001596109">
    <property type="component" value="Unassembled WGS sequence"/>
</dbReference>
<dbReference type="PANTHER" id="PTHR38042:SF1">
    <property type="entry name" value="UROPORPHYRINOGEN-III SYNTHASE, CHLOROPLASTIC"/>
    <property type="match status" value="1"/>
</dbReference>
<dbReference type="RefSeq" id="WP_381430726.1">
    <property type="nucleotide sequence ID" value="NZ_JBHSNO010000002.1"/>
</dbReference>
<evidence type="ECO:0000256" key="9">
    <source>
        <dbReference type="RuleBase" id="RU366031"/>
    </source>
</evidence>
<comment type="similarity">
    <text evidence="2 9">Belongs to the uroporphyrinogen-III synthase family.</text>
</comment>
<protein>
    <recommendedName>
        <fullName evidence="7 9">Uroporphyrinogen-III synthase</fullName>
        <ecNumber evidence="3 9">4.2.1.75</ecNumber>
    </recommendedName>
</protein>
<keyword evidence="5 9" id="KW-0627">Porphyrin biosynthesis</keyword>
<keyword evidence="4 9" id="KW-0456">Lyase</keyword>
<feature type="domain" description="Tetrapyrrole biosynthesis uroporphyrinogen III synthase" evidence="10">
    <location>
        <begin position="26"/>
        <end position="243"/>
    </location>
</feature>
<dbReference type="InterPro" id="IPR036108">
    <property type="entry name" value="4pyrrol_syn_uPrphyn_synt_sf"/>
</dbReference>
<comment type="function">
    <text evidence="6 9">Catalyzes cyclization of the linear tetrapyrrole, hydroxymethylbilane, to the macrocyclic uroporphyrinogen III.</text>
</comment>
<evidence type="ECO:0000256" key="8">
    <source>
        <dbReference type="ARBA" id="ARBA00048617"/>
    </source>
</evidence>
<evidence type="ECO:0000256" key="2">
    <source>
        <dbReference type="ARBA" id="ARBA00008133"/>
    </source>
</evidence>
<name>A0ABW0TFF6_9BACL</name>
<dbReference type="InterPro" id="IPR039793">
    <property type="entry name" value="UROS/Hem4"/>
</dbReference>
<dbReference type="GO" id="GO:0004852">
    <property type="term" value="F:uroporphyrinogen-III synthase activity"/>
    <property type="evidence" value="ECO:0007669"/>
    <property type="project" value="UniProtKB-EC"/>
</dbReference>
<evidence type="ECO:0000259" key="10">
    <source>
        <dbReference type="Pfam" id="PF02602"/>
    </source>
</evidence>
<evidence type="ECO:0000256" key="4">
    <source>
        <dbReference type="ARBA" id="ARBA00023239"/>
    </source>
</evidence>
<dbReference type="Gene3D" id="3.40.50.10090">
    <property type="match status" value="2"/>
</dbReference>
<dbReference type="SUPFAM" id="SSF69618">
    <property type="entry name" value="HemD-like"/>
    <property type="match status" value="1"/>
</dbReference>
<proteinExistence type="inferred from homology"/>
<accession>A0ABW0TFF6</accession>
<dbReference type="PANTHER" id="PTHR38042">
    <property type="entry name" value="UROPORPHYRINOGEN-III SYNTHASE, CHLOROPLASTIC"/>
    <property type="match status" value="1"/>
</dbReference>